<evidence type="ECO:0000313" key="2">
    <source>
        <dbReference type="Proteomes" id="UP001337305"/>
    </source>
</evidence>
<dbReference type="Gene3D" id="3.40.50.450">
    <property type="match status" value="1"/>
</dbReference>
<evidence type="ECO:0000313" key="1">
    <source>
        <dbReference type="EMBL" id="MEF3831882.1"/>
    </source>
</evidence>
<accession>A0ABU7XPT6</accession>
<sequence length="293" mass="34414">MTNKKEFLKNRNQNLNERSNILDSATVYLSGPMDFVASREEEKEKGWRTRITDFLNIMKTTVYDPWEKPEVSGMKHYGKEDEFTVDARERWTYDNDENGAKIRAELSEEFWPTLHIDLRMTDLADFIIAYCPTNVYSVGTVHEIATARLQHKPVLLVSPPLKYDAFDELESYLKDFPDDGKAKELFDAFKKEVPIRPNPNAIPSLWYMALLEREDYFFDGFGWDYIRNHPDFKDKIDWPYYAPLDEREAGSGVPKKPLLPYLHKLNSQIPKNFDMDRGEKTENADWLIFVDES</sequence>
<dbReference type="SUPFAM" id="SSF52309">
    <property type="entry name" value="N-(deoxy)ribosyltransferase-like"/>
    <property type="match status" value="1"/>
</dbReference>
<protein>
    <submittedName>
        <fullName evidence="1">Uncharacterized protein</fullName>
    </submittedName>
</protein>
<comment type="caution">
    <text evidence="1">The sequence shown here is derived from an EMBL/GenBank/DDBJ whole genome shotgun (WGS) entry which is preliminary data.</text>
</comment>
<proteinExistence type="predicted"/>
<dbReference type="EMBL" id="JAODOP010000001">
    <property type="protein sequence ID" value="MEF3831882.1"/>
    <property type="molecule type" value="Genomic_DNA"/>
</dbReference>
<name>A0ABU7XPT6_9FLAO</name>
<dbReference type="RefSeq" id="WP_303308880.1">
    <property type="nucleotide sequence ID" value="NZ_JAODOP010000001.1"/>
</dbReference>
<gene>
    <name evidence="1" type="ORF">N1F79_01965</name>
</gene>
<reference evidence="1 2" key="1">
    <citation type="submission" date="2022-09" db="EMBL/GenBank/DDBJ databases">
        <title>Genome sequencing of Flavivirga sp. MEBiC05379.</title>
        <authorList>
            <person name="Oh H.-M."/>
            <person name="Kwon K.K."/>
            <person name="Park M.J."/>
            <person name="Yang S.-H."/>
        </authorList>
    </citation>
    <scope>NUCLEOTIDE SEQUENCE [LARGE SCALE GENOMIC DNA]</scope>
    <source>
        <strain evidence="1 2">MEBiC05379</strain>
    </source>
</reference>
<organism evidence="1 2">
    <name type="scientific">Flavivirga spongiicola</name>
    <dbReference type="NCBI Taxonomy" id="421621"/>
    <lineage>
        <taxon>Bacteria</taxon>
        <taxon>Pseudomonadati</taxon>
        <taxon>Bacteroidota</taxon>
        <taxon>Flavobacteriia</taxon>
        <taxon>Flavobacteriales</taxon>
        <taxon>Flavobacteriaceae</taxon>
        <taxon>Flavivirga</taxon>
    </lineage>
</organism>
<keyword evidence="2" id="KW-1185">Reference proteome</keyword>
<dbReference type="Proteomes" id="UP001337305">
    <property type="component" value="Unassembled WGS sequence"/>
</dbReference>